<sequence>MWTRRNRTGLPTVGSIVCTTATGTLHTSTRRKMMKMVRATRMSRRVEYNSLGDPDLAGKPLSLSRTP</sequence>
<feature type="region of interest" description="Disordered" evidence="1">
    <location>
        <begin position="48"/>
        <end position="67"/>
    </location>
</feature>
<gene>
    <name evidence="2" type="ORF">E2C01_040348</name>
</gene>
<dbReference type="AlphaFoldDB" id="A0A5B7FMF8"/>
<proteinExistence type="predicted"/>
<protein>
    <submittedName>
        <fullName evidence="2">Uncharacterized protein</fullName>
    </submittedName>
</protein>
<accession>A0A5B7FMF8</accession>
<evidence type="ECO:0000256" key="1">
    <source>
        <dbReference type="SAM" id="MobiDB-lite"/>
    </source>
</evidence>
<dbReference type="EMBL" id="VSRR010007298">
    <property type="protein sequence ID" value="MPC46625.1"/>
    <property type="molecule type" value="Genomic_DNA"/>
</dbReference>
<name>A0A5B7FMF8_PORTR</name>
<organism evidence="2 3">
    <name type="scientific">Portunus trituberculatus</name>
    <name type="common">Swimming crab</name>
    <name type="synonym">Neptunus trituberculatus</name>
    <dbReference type="NCBI Taxonomy" id="210409"/>
    <lineage>
        <taxon>Eukaryota</taxon>
        <taxon>Metazoa</taxon>
        <taxon>Ecdysozoa</taxon>
        <taxon>Arthropoda</taxon>
        <taxon>Crustacea</taxon>
        <taxon>Multicrustacea</taxon>
        <taxon>Malacostraca</taxon>
        <taxon>Eumalacostraca</taxon>
        <taxon>Eucarida</taxon>
        <taxon>Decapoda</taxon>
        <taxon>Pleocyemata</taxon>
        <taxon>Brachyura</taxon>
        <taxon>Eubrachyura</taxon>
        <taxon>Portunoidea</taxon>
        <taxon>Portunidae</taxon>
        <taxon>Portuninae</taxon>
        <taxon>Portunus</taxon>
    </lineage>
</organism>
<reference evidence="2 3" key="1">
    <citation type="submission" date="2019-05" db="EMBL/GenBank/DDBJ databases">
        <title>Another draft genome of Portunus trituberculatus and its Hox gene families provides insights of decapod evolution.</title>
        <authorList>
            <person name="Jeong J.-H."/>
            <person name="Song I."/>
            <person name="Kim S."/>
            <person name="Choi T."/>
            <person name="Kim D."/>
            <person name="Ryu S."/>
            <person name="Kim W."/>
        </authorList>
    </citation>
    <scope>NUCLEOTIDE SEQUENCE [LARGE SCALE GENOMIC DNA]</scope>
    <source>
        <tissue evidence="2">Muscle</tissue>
    </source>
</reference>
<evidence type="ECO:0000313" key="3">
    <source>
        <dbReference type="Proteomes" id="UP000324222"/>
    </source>
</evidence>
<comment type="caution">
    <text evidence="2">The sequence shown here is derived from an EMBL/GenBank/DDBJ whole genome shotgun (WGS) entry which is preliminary data.</text>
</comment>
<dbReference type="Proteomes" id="UP000324222">
    <property type="component" value="Unassembled WGS sequence"/>
</dbReference>
<evidence type="ECO:0000313" key="2">
    <source>
        <dbReference type="EMBL" id="MPC46625.1"/>
    </source>
</evidence>
<keyword evidence="3" id="KW-1185">Reference proteome</keyword>